<protein>
    <submittedName>
        <fullName evidence="3">Uncharacterized protein</fullName>
    </submittedName>
</protein>
<dbReference type="Proteomes" id="UP000472262">
    <property type="component" value="Unassembled WGS sequence"/>
</dbReference>
<dbReference type="AlphaFoldDB" id="A0A672M676"/>
<dbReference type="GO" id="GO:0016286">
    <property type="term" value="F:small conductance calcium-activated potassium channel activity"/>
    <property type="evidence" value="ECO:0007669"/>
    <property type="project" value="InterPro"/>
</dbReference>
<proteinExistence type="predicted"/>
<feature type="region of interest" description="Disordered" evidence="1">
    <location>
        <begin position="47"/>
        <end position="68"/>
    </location>
</feature>
<feature type="transmembrane region" description="Helical" evidence="2">
    <location>
        <begin position="23"/>
        <end position="42"/>
    </location>
</feature>
<reference evidence="3" key="2">
    <citation type="submission" date="2025-09" db="UniProtKB">
        <authorList>
            <consortium name="Ensembl"/>
        </authorList>
    </citation>
    <scope>IDENTIFICATION</scope>
</reference>
<keyword evidence="2" id="KW-1133">Transmembrane helix</keyword>
<evidence type="ECO:0000313" key="3">
    <source>
        <dbReference type="Ensembl" id="ENSSGRP00000032079.1"/>
    </source>
</evidence>
<organism evidence="3 4">
    <name type="scientific">Sinocyclocheilus grahami</name>
    <name type="common">Dianchi golden-line fish</name>
    <name type="synonym">Barbus grahami</name>
    <dbReference type="NCBI Taxonomy" id="75366"/>
    <lineage>
        <taxon>Eukaryota</taxon>
        <taxon>Metazoa</taxon>
        <taxon>Chordata</taxon>
        <taxon>Craniata</taxon>
        <taxon>Vertebrata</taxon>
        <taxon>Euteleostomi</taxon>
        <taxon>Actinopterygii</taxon>
        <taxon>Neopterygii</taxon>
        <taxon>Teleostei</taxon>
        <taxon>Ostariophysi</taxon>
        <taxon>Cypriniformes</taxon>
        <taxon>Cyprinidae</taxon>
        <taxon>Cyprininae</taxon>
        <taxon>Sinocyclocheilus</taxon>
    </lineage>
</organism>
<reference evidence="3" key="1">
    <citation type="submission" date="2025-08" db="UniProtKB">
        <authorList>
            <consortium name="Ensembl"/>
        </authorList>
    </citation>
    <scope>IDENTIFICATION</scope>
</reference>
<dbReference type="Ensembl" id="ENSSGRT00000034433.1">
    <property type="protein sequence ID" value="ENSSGRP00000032079.1"/>
    <property type="gene ID" value="ENSSGRG00000017962.1"/>
</dbReference>
<keyword evidence="2" id="KW-0472">Membrane</keyword>
<feature type="compositionally biased region" description="Basic and acidic residues" evidence="1">
    <location>
        <begin position="58"/>
        <end position="68"/>
    </location>
</feature>
<accession>A0A672M676</accession>
<keyword evidence="2" id="KW-0812">Transmembrane</keyword>
<evidence type="ECO:0000256" key="1">
    <source>
        <dbReference type="SAM" id="MobiDB-lite"/>
    </source>
</evidence>
<keyword evidence="4" id="KW-1185">Reference proteome</keyword>
<sequence>IGYNLLLVSLRDRKFLLEDKKRLCAWALGTALLGILLMVLHAELCPGGSSTHGNGRALTEKHARETLY</sequence>
<dbReference type="GO" id="GO:0016020">
    <property type="term" value="C:membrane"/>
    <property type="evidence" value="ECO:0007669"/>
    <property type="project" value="InterPro"/>
</dbReference>
<name>A0A672M676_SINGR</name>
<dbReference type="Pfam" id="PF03530">
    <property type="entry name" value="SK_channel"/>
    <property type="match status" value="1"/>
</dbReference>
<dbReference type="InParanoid" id="A0A672M676"/>
<evidence type="ECO:0000256" key="2">
    <source>
        <dbReference type="SAM" id="Phobius"/>
    </source>
</evidence>
<dbReference type="InterPro" id="IPR015449">
    <property type="entry name" value="K_chnl_Ca-activ_SK"/>
</dbReference>
<evidence type="ECO:0000313" key="4">
    <source>
        <dbReference type="Proteomes" id="UP000472262"/>
    </source>
</evidence>